<proteinExistence type="predicted"/>
<organism evidence="2 3">
    <name type="scientific">Corallococcus caeni</name>
    <dbReference type="NCBI Taxonomy" id="3082388"/>
    <lineage>
        <taxon>Bacteria</taxon>
        <taxon>Pseudomonadati</taxon>
        <taxon>Myxococcota</taxon>
        <taxon>Myxococcia</taxon>
        <taxon>Myxococcales</taxon>
        <taxon>Cystobacterineae</taxon>
        <taxon>Myxococcaceae</taxon>
        <taxon>Corallococcus</taxon>
    </lineage>
</organism>
<dbReference type="InterPro" id="IPR013783">
    <property type="entry name" value="Ig-like_fold"/>
</dbReference>
<feature type="domain" description="IPT/TIG" evidence="1">
    <location>
        <begin position="271"/>
        <end position="357"/>
    </location>
</feature>
<evidence type="ECO:0000313" key="3">
    <source>
        <dbReference type="Proteomes" id="UP001342631"/>
    </source>
</evidence>
<dbReference type="InterPro" id="IPR002909">
    <property type="entry name" value="IPT_dom"/>
</dbReference>
<dbReference type="InterPro" id="IPR014756">
    <property type="entry name" value="Ig_E-set"/>
</dbReference>
<comment type="caution">
    <text evidence="2">The sequence shown here is derived from an EMBL/GenBank/DDBJ whole genome shotgun (WGS) entry which is preliminary data.</text>
</comment>
<dbReference type="SUPFAM" id="SSF81296">
    <property type="entry name" value="E set domains"/>
    <property type="match status" value="2"/>
</dbReference>
<evidence type="ECO:0000313" key="2">
    <source>
        <dbReference type="EMBL" id="GMU11496.1"/>
    </source>
</evidence>
<keyword evidence="3" id="KW-1185">Reference proteome</keyword>
<sequence>MQGQSLRSAPKAGVTSRASLLARMISLALWGLTGCVEQRDAEVLPEPGTSTASACEGVAPRTLEEVHAAHFAAQSPTGCTVGCHETGAGGLTFRDAHELWQATVQRPSLGDASLLLVEPGHPERSRLYLKLRPDALGRMPQGGPFLDAAGLRDVAGWICAGAPEPSASDGGLPARPVPTLDTLTPSTVQEGAGEVVLSLGGGGFVDESQVEVDGLAVATTHDGPQRLEVRVASSLTARASTHQVRVVTPAPGGGASASLTFTVTAAGVVLPTVSTLSPCGTVAGSGAFTLTVQGMNFKEGASLSFNGTAVAATFISSSELRASIPAALVATAPTGNAATVTVVNPAPGRETSAPVTFGVASKVSTLASDVQPIFTATCATSGCHATASTPVNLTSGNAYNELVGVPTSSKGCGQRLRVQACGPLRGQSFLIDKILATNSSPACSGGAMPKGSPLSAAQKQAIIDWVAQGAPR</sequence>
<name>A0ABQ6R5Q8_9BACT</name>
<gene>
    <name evidence="2" type="ORF">ASNO1_77500</name>
</gene>
<dbReference type="EMBL" id="BTTX01000013">
    <property type="protein sequence ID" value="GMU11496.1"/>
    <property type="molecule type" value="Genomic_DNA"/>
</dbReference>
<dbReference type="Proteomes" id="UP001342631">
    <property type="component" value="Unassembled WGS sequence"/>
</dbReference>
<dbReference type="Pfam" id="PF01833">
    <property type="entry name" value="TIG"/>
    <property type="match status" value="1"/>
</dbReference>
<reference evidence="2 3" key="1">
    <citation type="journal article" date="2024" name="Arch. Microbiol.">
        <title>Corallococcus caeni sp. nov., a novel myxobacterium isolated from activated sludge.</title>
        <authorList>
            <person name="Tomita S."/>
            <person name="Nakai R."/>
            <person name="Kuroda K."/>
            <person name="Kurashita H."/>
            <person name="Hatamoto M."/>
            <person name="Yamaguchi T."/>
            <person name="Narihiro T."/>
        </authorList>
    </citation>
    <scope>NUCLEOTIDE SEQUENCE [LARGE SCALE GENOMIC DNA]</scope>
    <source>
        <strain evidence="2 3">NO1</strain>
    </source>
</reference>
<evidence type="ECO:0000259" key="1">
    <source>
        <dbReference type="Pfam" id="PF01833"/>
    </source>
</evidence>
<protein>
    <recommendedName>
        <fullName evidence="1">IPT/TIG domain-containing protein</fullName>
    </recommendedName>
</protein>
<dbReference type="Gene3D" id="2.60.40.10">
    <property type="entry name" value="Immunoglobulins"/>
    <property type="match status" value="1"/>
</dbReference>
<dbReference type="PROSITE" id="PS51257">
    <property type="entry name" value="PROKAR_LIPOPROTEIN"/>
    <property type="match status" value="1"/>
</dbReference>
<accession>A0ABQ6R5Q8</accession>